<dbReference type="InterPro" id="IPR036390">
    <property type="entry name" value="WH_DNA-bd_sf"/>
</dbReference>
<dbReference type="EMBL" id="VTAW01000003">
    <property type="protein sequence ID" value="TYT63158.1"/>
    <property type="molecule type" value="Genomic_DNA"/>
</dbReference>
<gene>
    <name evidence="3" type="ORF">FYC77_03545</name>
</gene>
<evidence type="ECO:0000313" key="3">
    <source>
        <dbReference type="EMBL" id="TYT63158.1"/>
    </source>
</evidence>
<sequence>MDGTHDDIEFLVSSTHRVGVLSTLAKGSCDRDDLRVATGASSPTMGRILSDFQDRRWIGRDGRTYQLTELGEFVAARFEEFRDAMAYQRRLREVWPWLPHEIDGFTVGSVTDVVVSQPGPGYPYEPIDRLAELLAESETMYGFGMALLKSGNLEPFFDHIQDGLDCEYIYPPAVFEELLSWDERTVAETATRANYTVLVHDELPLDDRCGISLFDERVCICCYDPETGALRSMVDTGSDEMRTWAKSHYEQFRDDARPLEDADDVRSLESCGLL</sequence>
<comment type="caution">
    <text evidence="3">The sequence shown here is derived from an EMBL/GenBank/DDBJ whole genome shotgun (WGS) entry which is preliminary data.</text>
</comment>
<dbReference type="AlphaFoldDB" id="A0A5D5AMR9"/>
<keyword evidence="4" id="KW-1185">Reference proteome</keyword>
<evidence type="ECO:0000259" key="2">
    <source>
        <dbReference type="Pfam" id="PF25213"/>
    </source>
</evidence>
<feature type="domain" description="HVO-A0261-like N-terminal" evidence="2">
    <location>
        <begin position="5"/>
        <end position="90"/>
    </location>
</feature>
<proteinExistence type="predicted"/>
<dbReference type="Proteomes" id="UP000324104">
    <property type="component" value="Unassembled WGS sequence"/>
</dbReference>
<reference evidence="3 4" key="1">
    <citation type="submission" date="2019-08" db="EMBL/GenBank/DDBJ databases">
        <title>Archaea genome.</title>
        <authorList>
            <person name="Kajale S."/>
            <person name="Shouche Y."/>
            <person name="Deshpande N."/>
            <person name="Sharma A."/>
        </authorList>
    </citation>
    <scope>NUCLEOTIDE SEQUENCE [LARGE SCALE GENOMIC DNA]</scope>
    <source>
        <strain evidence="3 4">ESP3B_9</strain>
    </source>
</reference>
<evidence type="ECO:0000259" key="1">
    <source>
        <dbReference type="Pfam" id="PF08350"/>
    </source>
</evidence>
<dbReference type="InterPro" id="IPR057527">
    <property type="entry name" value="HVO_A0261-like_N"/>
</dbReference>
<accession>A0A5D5AMR9</accession>
<feature type="domain" description="Methanogenesis regulatory protein FilR1 middle" evidence="1">
    <location>
        <begin position="123"/>
        <end position="255"/>
    </location>
</feature>
<dbReference type="SUPFAM" id="SSF46785">
    <property type="entry name" value="Winged helix' DNA-binding domain"/>
    <property type="match status" value="1"/>
</dbReference>
<organism evidence="3 4">
    <name type="scientific">Natrialba swarupiae</name>
    <dbReference type="NCBI Taxonomy" id="2448032"/>
    <lineage>
        <taxon>Archaea</taxon>
        <taxon>Methanobacteriati</taxon>
        <taxon>Methanobacteriota</taxon>
        <taxon>Stenosarchaea group</taxon>
        <taxon>Halobacteria</taxon>
        <taxon>Halobacteriales</taxon>
        <taxon>Natrialbaceae</taxon>
        <taxon>Natrialba</taxon>
    </lineage>
</organism>
<protein>
    <submittedName>
        <fullName evidence="3">Transcriptional regulator</fullName>
    </submittedName>
</protein>
<name>A0A5D5AMR9_9EURY</name>
<dbReference type="Pfam" id="PF25213">
    <property type="entry name" value="HVO_A0261_N"/>
    <property type="match status" value="1"/>
</dbReference>
<dbReference type="RefSeq" id="WP_149080134.1">
    <property type="nucleotide sequence ID" value="NZ_VTAW01000003.1"/>
</dbReference>
<dbReference type="InterPro" id="IPR013561">
    <property type="entry name" value="FilR1_middle_dom"/>
</dbReference>
<evidence type="ECO:0000313" key="4">
    <source>
        <dbReference type="Proteomes" id="UP000324104"/>
    </source>
</evidence>
<dbReference type="Pfam" id="PF08350">
    <property type="entry name" value="FilR1_middle"/>
    <property type="match status" value="1"/>
</dbReference>